<evidence type="ECO:0000313" key="7">
    <source>
        <dbReference type="EMBL" id="OYX36168.1"/>
    </source>
</evidence>
<evidence type="ECO:0000259" key="6">
    <source>
        <dbReference type="Pfam" id="PF02837"/>
    </source>
</evidence>
<dbReference type="InterPro" id="IPR017853">
    <property type="entry name" value="GH"/>
</dbReference>
<feature type="domain" description="Glycosyl hydrolases family 2 sugar binding" evidence="6">
    <location>
        <begin position="49"/>
        <end position="215"/>
    </location>
</feature>
<dbReference type="SUPFAM" id="SSF49785">
    <property type="entry name" value="Galactose-binding domain-like"/>
    <property type="match status" value="1"/>
</dbReference>
<dbReference type="Pfam" id="PF02836">
    <property type="entry name" value="Glyco_hydro_2_C"/>
    <property type="match status" value="1"/>
</dbReference>
<dbReference type="Gene3D" id="2.60.40.10">
    <property type="entry name" value="Immunoglobulins"/>
    <property type="match status" value="1"/>
</dbReference>
<dbReference type="InterPro" id="IPR008979">
    <property type="entry name" value="Galactose-bd-like_sf"/>
</dbReference>
<evidence type="ECO:0000256" key="2">
    <source>
        <dbReference type="ARBA" id="ARBA00022801"/>
    </source>
</evidence>
<dbReference type="SUPFAM" id="SSF51445">
    <property type="entry name" value="(Trans)glycosidases"/>
    <property type="match status" value="1"/>
</dbReference>
<dbReference type="PANTHER" id="PTHR42732:SF1">
    <property type="entry name" value="BETA-MANNOSIDASE"/>
    <property type="match status" value="1"/>
</dbReference>
<dbReference type="Proteomes" id="UP000215595">
    <property type="component" value="Unassembled WGS sequence"/>
</dbReference>
<dbReference type="PRINTS" id="PR00132">
    <property type="entry name" value="GLHYDRLASE2"/>
</dbReference>
<feature type="domain" description="Glycoside hydrolase family 2 catalytic" evidence="5">
    <location>
        <begin position="312"/>
        <end position="534"/>
    </location>
</feature>
<dbReference type="InterPro" id="IPR036156">
    <property type="entry name" value="Beta-gal/glucu_dom_sf"/>
</dbReference>
<dbReference type="InterPro" id="IPR006101">
    <property type="entry name" value="Glyco_hydro_2"/>
</dbReference>
<evidence type="ECO:0000313" key="8">
    <source>
        <dbReference type="Proteomes" id="UP000215595"/>
    </source>
</evidence>
<dbReference type="PANTHER" id="PTHR42732">
    <property type="entry name" value="BETA-GALACTOSIDASE"/>
    <property type="match status" value="1"/>
</dbReference>
<proteinExistence type="inferred from homology"/>
<evidence type="ECO:0008006" key="9">
    <source>
        <dbReference type="Google" id="ProtNLM"/>
    </source>
</evidence>
<dbReference type="PROSITE" id="PS51318">
    <property type="entry name" value="TAT"/>
    <property type="match status" value="1"/>
</dbReference>
<dbReference type="InterPro" id="IPR006103">
    <property type="entry name" value="Glyco_hydro_2_cat"/>
</dbReference>
<accession>A0A258FW06</accession>
<gene>
    <name evidence="7" type="ORF">B7Z01_00515</name>
</gene>
<evidence type="ECO:0000256" key="1">
    <source>
        <dbReference type="ARBA" id="ARBA00007401"/>
    </source>
</evidence>
<evidence type="ECO:0000256" key="4">
    <source>
        <dbReference type="SAM" id="SignalP"/>
    </source>
</evidence>
<dbReference type="GO" id="GO:0005975">
    <property type="term" value="P:carbohydrate metabolic process"/>
    <property type="evidence" value="ECO:0007669"/>
    <property type="project" value="InterPro"/>
</dbReference>
<evidence type="ECO:0000256" key="3">
    <source>
        <dbReference type="ARBA" id="ARBA00023295"/>
    </source>
</evidence>
<organism evidence="7 8">
    <name type="scientific">Brevundimonas subvibrioides</name>
    <dbReference type="NCBI Taxonomy" id="74313"/>
    <lineage>
        <taxon>Bacteria</taxon>
        <taxon>Pseudomonadati</taxon>
        <taxon>Pseudomonadota</taxon>
        <taxon>Alphaproteobacteria</taxon>
        <taxon>Caulobacterales</taxon>
        <taxon>Caulobacteraceae</taxon>
        <taxon>Brevundimonas</taxon>
    </lineage>
</organism>
<dbReference type="InterPro" id="IPR013783">
    <property type="entry name" value="Ig-like_fold"/>
</dbReference>
<dbReference type="Gene3D" id="2.60.120.260">
    <property type="entry name" value="Galactose-binding domain-like"/>
    <property type="match status" value="1"/>
</dbReference>
<dbReference type="InterPro" id="IPR006311">
    <property type="entry name" value="TAT_signal"/>
</dbReference>
<keyword evidence="4" id="KW-0732">Signal</keyword>
<dbReference type="Pfam" id="PF02837">
    <property type="entry name" value="Glyco_hydro_2_N"/>
    <property type="match status" value="1"/>
</dbReference>
<reference evidence="7 8" key="1">
    <citation type="submission" date="2017-03" db="EMBL/GenBank/DDBJ databases">
        <title>Lifting the veil on microbial sulfur biogeochemistry in mining wastewaters.</title>
        <authorList>
            <person name="Kantor R.S."/>
            <person name="Colenbrander Nelson T."/>
            <person name="Marshall S."/>
            <person name="Bennett D."/>
            <person name="Apte S."/>
            <person name="Camacho D."/>
            <person name="Thomas B.C."/>
            <person name="Warren L.A."/>
            <person name="Banfield J.F."/>
        </authorList>
    </citation>
    <scope>NUCLEOTIDE SEQUENCE [LARGE SCALE GENOMIC DNA]</scope>
    <source>
        <strain evidence="7">32-69-9</strain>
    </source>
</reference>
<keyword evidence="2" id="KW-0378">Hydrolase</keyword>
<protein>
    <recommendedName>
        <fullName evidence="9">Beta-glucuronidase</fullName>
    </recommendedName>
</protein>
<feature type="signal peptide" evidence="4">
    <location>
        <begin position="1"/>
        <end position="28"/>
    </location>
</feature>
<dbReference type="InterPro" id="IPR051913">
    <property type="entry name" value="GH2_Domain-Containing"/>
</dbReference>
<comment type="similarity">
    <text evidence="1">Belongs to the glycosyl hydrolase 2 family.</text>
</comment>
<keyword evidence="3" id="KW-0326">Glycosidase</keyword>
<dbReference type="AlphaFoldDB" id="A0A258FW06"/>
<dbReference type="InterPro" id="IPR006104">
    <property type="entry name" value="Glyco_hydro_2_N"/>
</dbReference>
<name>A0A258FW06_9CAUL</name>
<dbReference type="GO" id="GO:0004553">
    <property type="term" value="F:hydrolase activity, hydrolyzing O-glycosyl compounds"/>
    <property type="evidence" value="ECO:0007669"/>
    <property type="project" value="InterPro"/>
</dbReference>
<evidence type="ECO:0000259" key="5">
    <source>
        <dbReference type="Pfam" id="PF02836"/>
    </source>
</evidence>
<feature type="chain" id="PRO_5012920567" description="Beta-glucuronidase" evidence="4">
    <location>
        <begin position="29"/>
        <end position="618"/>
    </location>
</feature>
<comment type="caution">
    <text evidence="7">The sequence shown here is derived from an EMBL/GenBank/DDBJ whole genome shotgun (WGS) entry which is preliminary data.</text>
</comment>
<dbReference type="EMBL" id="NCEB01000001">
    <property type="protein sequence ID" value="OYX36168.1"/>
    <property type="molecule type" value="Genomic_DNA"/>
</dbReference>
<dbReference type="Gene3D" id="3.20.20.80">
    <property type="entry name" value="Glycosidases"/>
    <property type="match status" value="1"/>
</dbReference>
<dbReference type="SUPFAM" id="SSF49303">
    <property type="entry name" value="beta-Galactosidase/glucuronidase domain"/>
    <property type="match status" value="1"/>
</dbReference>
<sequence>MTMIDRRRLISAGALTGMAAATAPLARAQTIGANPAPTLIGGLPNRARRSLDGQWKLILDPFDVSGRKPGVRRNFWEDRPTTDDGPLVEYEWETSDEIAVPGDWNTQSPELFHYEGPAYYRRDIDGPPADGRRRFLVFEAVNYRSRVWLNGEPIAEHEGGFTPFEIEVTDRLRPGSNSLVVRADSRPGPETLPALDFDWKNHGGITRSVWLVDTPATFVRDAFVRLEGGRIVADVELDGPGAAGSMVRLAVPELGLRLDGVASREGRVRLSASPPRRLRLWSPEAPRLYDITAEIDGDRWSDRVGFRTLQTRGREILLNGRPRFLKGIAMHEERLGADGGRIRTEAEARALLTEVKALGCDFVRLAHYPHGEATLRLADEMGLIVWSEIPVYWEDVAYAAPATLALGRQMMAEMIVRDRNRCSIAFWSVANETPQTPERLGFLRTIIDDVRRLDPTRLVTAALNKNVDVGGVRDGEARLVVADELGRDLDVVAMNQYEGWHGQRTPAEIDQVTFGTTWDKPLLMSEFGADALHGHRGPRESRWTEEHQAWLYEETLKAIAASGAFAGVTPWLLKDFRSPRRWHGRFQRGWNRKGVIDEHGRRKLAFDTLKAFYARVAA</sequence>